<evidence type="ECO:0000313" key="3">
    <source>
        <dbReference type="Proteomes" id="UP000228621"/>
    </source>
</evidence>
<name>A0A2A5JJ55_PSEO7</name>
<sequence length="78" mass="9244">MTEKIVLIVLIIALMPLFYWGGKTVVYITLCKFFGMIVTYKEMENGVLVTRKVRVNNDTSFEELTELYKKMEKREKMQ</sequence>
<dbReference type="AlphaFoldDB" id="A0A2A5JJ55"/>
<accession>A0A2A5JJ55</accession>
<keyword evidence="1" id="KW-0472">Membrane</keyword>
<gene>
    <name evidence="2" type="ORF">CEX98_22495</name>
</gene>
<evidence type="ECO:0000256" key="1">
    <source>
        <dbReference type="SAM" id="Phobius"/>
    </source>
</evidence>
<evidence type="ECO:0000313" key="2">
    <source>
        <dbReference type="EMBL" id="PCK29500.1"/>
    </source>
</evidence>
<comment type="caution">
    <text evidence="2">The sequence shown here is derived from an EMBL/GenBank/DDBJ whole genome shotgun (WGS) entry which is preliminary data.</text>
</comment>
<reference evidence="3" key="1">
    <citation type="journal article" date="2019" name="Genome Announc.">
        <title>Draft Genome Sequence of Pseudoalteromonas piscicida Strain 36Y ROTHPW, an Hypersaline Seawater Isolate from the South Coast of Sonora, Mexico.</title>
        <authorList>
            <person name="Sanchez-Diaz R."/>
            <person name="Molina-Garza Z.J."/>
            <person name="Cruz-Suarez L.E."/>
            <person name="Selvin J."/>
            <person name="Kiran G.S."/>
            <person name="Ibarra-Gamez J.C."/>
            <person name="Gomez-Gil B."/>
            <person name="Galaviz-Silva L."/>
        </authorList>
    </citation>
    <scope>NUCLEOTIDE SEQUENCE [LARGE SCALE GENOMIC DNA]</scope>
    <source>
        <strain evidence="3">36Y_RITHPW</strain>
    </source>
</reference>
<organism evidence="2 3">
    <name type="scientific">Pseudoalteromonas piscicida</name>
    <dbReference type="NCBI Taxonomy" id="43662"/>
    <lineage>
        <taxon>Bacteria</taxon>
        <taxon>Pseudomonadati</taxon>
        <taxon>Pseudomonadota</taxon>
        <taxon>Gammaproteobacteria</taxon>
        <taxon>Alteromonadales</taxon>
        <taxon>Pseudoalteromonadaceae</taxon>
        <taxon>Pseudoalteromonas</taxon>
    </lineage>
</organism>
<keyword evidence="1" id="KW-0812">Transmembrane</keyword>
<proteinExistence type="predicted"/>
<protein>
    <submittedName>
        <fullName evidence="2">Uncharacterized protein</fullName>
    </submittedName>
</protein>
<keyword evidence="1" id="KW-1133">Transmembrane helix</keyword>
<feature type="transmembrane region" description="Helical" evidence="1">
    <location>
        <begin position="6"/>
        <end position="30"/>
    </location>
</feature>
<keyword evidence="3" id="KW-1185">Reference proteome</keyword>
<dbReference type="EMBL" id="NKHF01000208">
    <property type="protein sequence ID" value="PCK29500.1"/>
    <property type="molecule type" value="Genomic_DNA"/>
</dbReference>
<dbReference type="Proteomes" id="UP000228621">
    <property type="component" value="Unassembled WGS sequence"/>
</dbReference>
<dbReference type="RefSeq" id="WP_099644164.1">
    <property type="nucleotide sequence ID" value="NZ_NKHF01000208.1"/>
</dbReference>
<dbReference type="OrthoDB" id="9916558at2"/>